<dbReference type="EMBL" id="JACEFO010002666">
    <property type="protein sequence ID" value="KAF8652259.1"/>
    <property type="molecule type" value="Genomic_DNA"/>
</dbReference>
<dbReference type="Proteomes" id="UP000636709">
    <property type="component" value="Unassembled WGS sequence"/>
</dbReference>
<name>A0A835A2I5_9POAL</name>
<evidence type="ECO:0000313" key="1">
    <source>
        <dbReference type="EMBL" id="KAF8652259.1"/>
    </source>
</evidence>
<protein>
    <submittedName>
        <fullName evidence="1">Uncharacterized protein</fullName>
    </submittedName>
</protein>
<accession>A0A835A2I5</accession>
<proteinExistence type="predicted"/>
<keyword evidence="2" id="KW-1185">Reference proteome</keyword>
<organism evidence="1 2">
    <name type="scientific">Digitaria exilis</name>
    <dbReference type="NCBI Taxonomy" id="1010633"/>
    <lineage>
        <taxon>Eukaryota</taxon>
        <taxon>Viridiplantae</taxon>
        <taxon>Streptophyta</taxon>
        <taxon>Embryophyta</taxon>
        <taxon>Tracheophyta</taxon>
        <taxon>Spermatophyta</taxon>
        <taxon>Magnoliopsida</taxon>
        <taxon>Liliopsida</taxon>
        <taxon>Poales</taxon>
        <taxon>Poaceae</taxon>
        <taxon>PACMAD clade</taxon>
        <taxon>Panicoideae</taxon>
        <taxon>Panicodae</taxon>
        <taxon>Paniceae</taxon>
        <taxon>Anthephorinae</taxon>
        <taxon>Digitaria</taxon>
    </lineage>
</organism>
<gene>
    <name evidence="1" type="ORF">HU200_062895</name>
</gene>
<dbReference type="AlphaFoldDB" id="A0A835A2I5"/>
<sequence length="111" mass="13123">MPLSPRITYSLGLQLLLRQRHLGRVQTWSQLSSLTTSTHTTQIKAWWTNLIHTNAGQPETSRVHIITYTAWNLWKERCRRVFDNKAYMPQQLLECIRHDVGALRYAQEEYV</sequence>
<reference evidence="1" key="1">
    <citation type="submission" date="2020-07" db="EMBL/GenBank/DDBJ databases">
        <title>Genome sequence and genetic diversity analysis of an under-domesticated orphan crop, white fonio (Digitaria exilis).</title>
        <authorList>
            <person name="Bennetzen J.L."/>
            <person name="Chen S."/>
            <person name="Ma X."/>
            <person name="Wang X."/>
            <person name="Yssel A.E.J."/>
            <person name="Chaluvadi S.R."/>
            <person name="Johnson M."/>
            <person name="Gangashetty P."/>
            <person name="Hamidou F."/>
            <person name="Sanogo M.D."/>
            <person name="Zwaenepoel A."/>
            <person name="Wallace J."/>
            <person name="Van De Peer Y."/>
            <person name="Van Deynze A."/>
        </authorList>
    </citation>
    <scope>NUCLEOTIDE SEQUENCE</scope>
    <source>
        <tissue evidence="1">Leaves</tissue>
    </source>
</reference>
<comment type="caution">
    <text evidence="1">The sequence shown here is derived from an EMBL/GenBank/DDBJ whole genome shotgun (WGS) entry which is preliminary data.</text>
</comment>
<evidence type="ECO:0000313" key="2">
    <source>
        <dbReference type="Proteomes" id="UP000636709"/>
    </source>
</evidence>